<reference evidence="2" key="1">
    <citation type="journal article" date="2014" name="Front. Microbiol.">
        <title>High frequency of phylogenetically diverse reductive dehalogenase-homologous genes in deep subseafloor sedimentary metagenomes.</title>
        <authorList>
            <person name="Kawai M."/>
            <person name="Futagami T."/>
            <person name="Toyoda A."/>
            <person name="Takaki Y."/>
            <person name="Nishi S."/>
            <person name="Hori S."/>
            <person name="Arai W."/>
            <person name="Tsubouchi T."/>
            <person name="Morono Y."/>
            <person name="Uchiyama I."/>
            <person name="Ito T."/>
            <person name="Fujiyama A."/>
            <person name="Inagaki F."/>
            <person name="Takami H."/>
        </authorList>
    </citation>
    <scope>NUCLEOTIDE SEQUENCE</scope>
    <source>
        <strain evidence="2">Expedition CK06-06</strain>
    </source>
</reference>
<feature type="compositionally biased region" description="Polar residues" evidence="1">
    <location>
        <begin position="220"/>
        <end position="230"/>
    </location>
</feature>
<proteinExistence type="predicted"/>
<organism evidence="2">
    <name type="scientific">marine sediment metagenome</name>
    <dbReference type="NCBI Taxonomy" id="412755"/>
    <lineage>
        <taxon>unclassified sequences</taxon>
        <taxon>metagenomes</taxon>
        <taxon>ecological metagenomes</taxon>
    </lineage>
</organism>
<dbReference type="AlphaFoldDB" id="X1QGC2"/>
<sequence>MGQLNVSWTKGDGAEKTMVRRKIGEYPSSPSDGTQAYFDTGNNFNDIGLLPNTIYYYRAWSYKSGAPNEGYSDEYTGDWALTTGGGADVDVSWTKGSGAEKTMVRRKTGSYPASPTDGDEAYFDTGNSFIETLGYGTTYYYRAWSYKSGAPGDGYSDEYAQDTVTTPAAPTAYYTMVGLPTSWIWDRLPYGGTEKCPVGSETSWVWKAPTSGGPEKTIQGAPTSFSWGSE</sequence>
<name>X1QGC2_9ZZZZ</name>
<evidence type="ECO:0000256" key="1">
    <source>
        <dbReference type="SAM" id="MobiDB-lite"/>
    </source>
</evidence>
<evidence type="ECO:0000313" key="2">
    <source>
        <dbReference type="EMBL" id="GAI67512.1"/>
    </source>
</evidence>
<accession>X1QGC2</accession>
<feature type="region of interest" description="Disordered" evidence="1">
    <location>
        <begin position="210"/>
        <end position="230"/>
    </location>
</feature>
<gene>
    <name evidence="2" type="ORF">S12H4_00079</name>
</gene>
<dbReference type="EMBL" id="BARW01000005">
    <property type="protein sequence ID" value="GAI67512.1"/>
    <property type="molecule type" value="Genomic_DNA"/>
</dbReference>
<protein>
    <submittedName>
        <fullName evidence="2">Uncharacterized protein</fullName>
    </submittedName>
</protein>
<comment type="caution">
    <text evidence="2">The sequence shown here is derived from an EMBL/GenBank/DDBJ whole genome shotgun (WGS) entry which is preliminary data.</text>
</comment>